<evidence type="ECO:0000313" key="2">
    <source>
        <dbReference type="EMBL" id="GGZ92386.1"/>
    </source>
</evidence>
<dbReference type="PANTHER" id="PTHR37017">
    <property type="entry name" value="AB HYDROLASE-1 DOMAIN-CONTAINING PROTEIN-RELATED"/>
    <property type="match status" value="1"/>
</dbReference>
<dbReference type="Gene3D" id="3.40.50.1820">
    <property type="entry name" value="alpha/beta hydrolase"/>
    <property type="match status" value="1"/>
</dbReference>
<comment type="caution">
    <text evidence="2">The sequence shown here is derived from an EMBL/GenBank/DDBJ whole genome shotgun (WGS) entry which is preliminary data.</text>
</comment>
<evidence type="ECO:0000259" key="1">
    <source>
        <dbReference type="Pfam" id="PF12697"/>
    </source>
</evidence>
<name>A0A918VEY1_9FLAO</name>
<dbReference type="InterPro" id="IPR000073">
    <property type="entry name" value="AB_hydrolase_1"/>
</dbReference>
<protein>
    <submittedName>
        <fullName evidence="2">Esterase</fullName>
    </submittedName>
</protein>
<dbReference type="PANTHER" id="PTHR37017:SF11">
    <property type="entry name" value="ESTERASE_LIPASE_THIOESTERASE DOMAIN-CONTAINING PROTEIN"/>
    <property type="match status" value="1"/>
</dbReference>
<sequence length="217" mass="24240">MSTGGWTNKNIDSLLTATGNNVYRPTLTGLGERVHLASSNITLNTHILDVVNVILYENLNDLVLVGHSYGGMVVTGVADSIPERIKKLIYIDAFLPEDGESVISITGTPVDSSLKIEKGLFYHDWIFAEQDPPKDVPHPVLTFIDDIRLNNPQRLEIPTTYILTVEKGKNPEDDDFFVHAERARKKGWPVLQLEADHTPERSAPEELVKMLQEIVTN</sequence>
<dbReference type="EMBL" id="BMWZ01000010">
    <property type="protein sequence ID" value="GGZ92386.1"/>
    <property type="molecule type" value="Genomic_DNA"/>
</dbReference>
<reference evidence="2" key="2">
    <citation type="submission" date="2020-09" db="EMBL/GenBank/DDBJ databases">
        <authorList>
            <person name="Sun Q."/>
            <person name="Kim S."/>
        </authorList>
    </citation>
    <scope>NUCLEOTIDE SEQUENCE</scope>
    <source>
        <strain evidence="2">KCTC 12710</strain>
    </source>
</reference>
<keyword evidence="3" id="KW-1185">Reference proteome</keyword>
<accession>A0A918VEY1</accession>
<dbReference type="Proteomes" id="UP000636004">
    <property type="component" value="Unassembled WGS sequence"/>
</dbReference>
<reference evidence="2" key="1">
    <citation type="journal article" date="2014" name="Int. J. Syst. Evol. Microbiol.">
        <title>Complete genome sequence of Corynebacterium casei LMG S-19264T (=DSM 44701T), isolated from a smear-ripened cheese.</title>
        <authorList>
            <consortium name="US DOE Joint Genome Institute (JGI-PGF)"/>
            <person name="Walter F."/>
            <person name="Albersmeier A."/>
            <person name="Kalinowski J."/>
            <person name="Ruckert C."/>
        </authorList>
    </citation>
    <scope>NUCLEOTIDE SEQUENCE</scope>
    <source>
        <strain evidence="2">KCTC 12710</strain>
    </source>
</reference>
<dbReference type="SUPFAM" id="SSF53474">
    <property type="entry name" value="alpha/beta-Hydrolases"/>
    <property type="match status" value="1"/>
</dbReference>
<dbReference type="Pfam" id="PF12697">
    <property type="entry name" value="Abhydrolase_6"/>
    <property type="match status" value="1"/>
</dbReference>
<feature type="domain" description="AB hydrolase-1" evidence="1">
    <location>
        <begin position="6"/>
        <end position="208"/>
    </location>
</feature>
<dbReference type="InterPro" id="IPR052897">
    <property type="entry name" value="Sec-Metab_Biosynth_Hydrolase"/>
</dbReference>
<proteinExistence type="predicted"/>
<dbReference type="InterPro" id="IPR029058">
    <property type="entry name" value="AB_hydrolase_fold"/>
</dbReference>
<gene>
    <name evidence="2" type="ORF">GCM10007028_33360</name>
</gene>
<organism evidence="2 3">
    <name type="scientific">Algibacter mikhailovii</name>
    <dbReference type="NCBI Taxonomy" id="425498"/>
    <lineage>
        <taxon>Bacteria</taxon>
        <taxon>Pseudomonadati</taxon>
        <taxon>Bacteroidota</taxon>
        <taxon>Flavobacteriia</taxon>
        <taxon>Flavobacteriales</taxon>
        <taxon>Flavobacteriaceae</taxon>
        <taxon>Algibacter</taxon>
    </lineage>
</organism>
<dbReference type="AlphaFoldDB" id="A0A918VEY1"/>
<evidence type="ECO:0000313" key="3">
    <source>
        <dbReference type="Proteomes" id="UP000636004"/>
    </source>
</evidence>